<sequence>MILTSLSGLRQMFTDIIELRRKLFKLPNSNYPVSILPEYSVPFVIYLLAHNPSFSRINHKSLLTCRDCLLFYIEPLISKADNYLFLGKMFELIKQYVDAQSPDDLEINKNIYAVCDLASAILHEKVDKSTVGNFPGEVMLPTMLFTRRNKGAPTNTARYLPPDFNPFPGK</sequence>
<dbReference type="AlphaFoldDB" id="A0A1X7TWZ7"/>
<reference evidence="1" key="1">
    <citation type="submission" date="2017-05" db="UniProtKB">
        <authorList>
            <consortium name="EnsemblMetazoa"/>
        </authorList>
    </citation>
    <scope>IDENTIFICATION</scope>
</reference>
<organism evidence="1">
    <name type="scientific">Amphimedon queenslandica</name>
    <name type="common">Sponge</name>
    <dbReference type="NCBI Taxonomy" id="400682"/>
    <lineage>
        <taxon>Eukaryota</taxon>
        <taxon>Metazoa</taxon>
        <taxon>Porifera</taxon>
        <taxon>Demospongiae</taxon>
        <taxon>Heteroscleromorpha</taxon>
        <taxon>Haplosclerida</taxon>
        <taxon>Niphatidae</taxon>
        <taxon>Amphimedon</taxon>
    </lineage>
</organism>
<accession>A0A1X7TWZ7</accession>
<protein>
    <submittedName>
        <fullName evidence="1">Uncharacterized protein</fullName>
    </submittedName>
</protein>
<dbReference type="eggNOG" id="KOG1525">
    <property type="taxonomic scope" value="Eukaryota"/>
</dbReference>
<proteinExistence type="predicted"/>
<dbReference type="EnsemblMetazoa" id="Aqu2.1.19910_001">
    <property type="protein sequence ID" value="Aqu2.1.19910_001"/>
    <property type="gene ID" value="Aqu2.1.19910"/>
</dbReference>
<evidence type="ECO:0000313" key="1">
    <source>
        <dbReference type="EnsemblMetazoa" id="Aqu2.1.19910_001"/>
    </source>
</evidence>
<dbReference type="InParanoid" id="A0A1X7TWZ7"/>
<dbReference type="Pfam" id="PF20168">
    <property type="entry name" value="PDS5"/>
    <property type="match status" value="1"/>
</dbReference>
<dbReference type="OrthoDB" id="200660at2759"/>
<name>A0A1X7TWZ7_AMPQE</name>
<dbReference type="STRING" id="400682.A0A1X7TWZ7"/>